<keyword evidence="5" id="KW-1185">Reference proteome</keyword>
<organism evidence="4 5">
    <name type="scientific">Roseovarius pelagicus</name>
    <dbReference type="NCBI Taxonomy" id="2980108"/>
    <lineage>
        <taxon>Bacteria</taxon>
        <taxon>Pseudomonadati</taxon>
        <taxon>Pseudomonadota</taxon>
        <taxon>Alphaproteobacteria</taxon>
        <taxon>Rhodobacterales</taxon>
        <taxon>Roseobacteraceae</taxon>
        <taxon>Roseovarius</taxon>
    </lineage>
</organism>
<gene>
    <name evidence="4" type="ORF">N7U68_12465</name>
</gene>
<dbReference type="PANTHER" id="PTHR11851:SF224">
    <property type="entry name" value="PROCESSING PROTEASE"/>
    <property type="match status" value="1"/>
</dbReference>
<reference evidence="4" key="1">
    <citation type="submission" date="2022-10" db="EMBL/GenBank/DDBJ databases">
        <title>Roseovarius pelagicus sp. nov., isolated from Arctic seawater.</title>
        <authorList>
            <person name="Hong Y.W."/>
            <person name="Hwang C.Y."/>
        </authorList>
    </citation>
    <scope>NUCLEOTIDE SEQUENCE</scope>
    <source>
        <strain evidence="4">HL-MP18</strain>
    </source>
</reference>
<sequence length="438" mass="47411">MIRLALAAMLTCLAALPLRAEIEVQELITPGGTDVWLVEEHAIPFVAIEIRFRGGASLDAPGKRGATSLMVALLEEGTGDIDSREFARRSESLAASFSYDTYDDSIAISARILTENRAEAIALLRQSIVQPRFDQPSIDRVRGQVTSIIQSDQKDPRAIAGRTFDALVYGDHPYGSSKNGTIDSVTSLTRDDIIAAHRAAMTRDRLYVSAVGDITAEELSTLVDTLLEGLPDSGAALPGPATANLPGGIQVVEYDTPQSVATFAQPGIDRDHPDFFAAYLLNEILGGGGFESRLMTEVREKRGLTYGVYSYLVDKDGAQVWMGSVASANDRISDAITVIRAEWARLAKDGVTAEELQDAKTFMTGAYPLRFDGNAPIANIAVMMQMEGLPADYIATRNDQVNAVTLEQINRVAREWLKPDQLTFVVVGKPEGLSTTLN</sequence>
<accession>A0ABY6DDP0</accession>
<dbReference type="InterPro" id="IPR050361">
    <property type="entry name" value="MPP/UQCRC_Complex"/>
</dbReference>
<feature type="domain" description="Peptidase M16 C-terminal" evidence="3">
    <location>
        <begin position="187"/>
        <end position="361"/>
    </location>
</feature>
<dbReference type="PANTHER" id="PTHR11851">
    <property type="entry name" value="METALLOPROTEASE"/>
    <property type="match status" value="1"/>
</dbReference>
<evidence type="ECO:0000313" key="4">
    <source>
        <dbReference type="EMBL" id="UXX81935.1"/>
    </source>
</evidence>
<dbReference type="SUPFAM" id="SSF63411">
    <property type="entry name" value="LuxS/MPP-like metallohydrolase"/>
    <property type="match status" value="2"/>
</dbReference>
<dbReference type="InterPro" id="IPR011765">
    <property type="entry name" value="Pept_M16_N"/>
</dbReference>
<dbReference type="Gene3D" id="3.30.830.10">
    <property type="entry name" value="Metalloenzyme, LuxS/M16 peptidase-like"/>
    <property type="match status" value="2"/>
</dbReference>
<dbReference type="RefSeq" id="WP_263047003.1">
    <property type="nucleotide sequence ID" value="NZ_CP106738.1"/>
</dbReference>
<evidence type="ECO:0000259" key="3">
    <source>
        <dbReference type="Pfam" id="PF05193"/>
    </source>
</evidence>
<dbReference type="Pfam" id="PF05193">
    <property type="entry name" value="Peptidase_M16_C"/>
    <property type="match status" value="1"/>
</dbReference>
<protein>
    <submittedName>
        <fullName evidence="4">Insulinase family protein</fullName>
    </submittedName>
</protein>
<dbReference type="Pfam" id="PF00675">
    <property type="entry name" value="Peptidase_M16"/>
    <property type="match status" value="1"/>
</dbReference>
<evidence type="ECO:0000259" key="2">
    <source>
        <dbReference type="Pfam" id="PF00675"/>
    </source>
</evidence>
<dbReference type="InterPro" id="IPR011249">
    <property type="entry name" value="Metalloenz_LuxS/M16"/>
</dbReference>
<name>A0ABY6DDP0_9RHOB</name>
<dbReference type="InterPro" id="IPR007863">
    <property type="entry name" value="Peptidase_M16_C"/>
</dbReference>
<feature type="domain" description="Peptidase M16 N-terminal" evidence="2">
    <location>
        <begin position="38"/>
        <end position="176"/>
    </location>
</feature>
<keyword evidence="1" id="KW-0732">Signal</keyword>
<evidence type="ECO:0000256" key="1">
    <source>
        <dbReference type="SAM" id="SignalP"/>
    </source>
</evidence>
<dbReference type="EMBL" id="CP106738">
    <property type="protein sequence ID" value="UXX81935.1"/>
    <property type="molecule type" value="Genomic_DNA"/>
</dbReference>
<evidence type="ECO:0000313" key="5">
    <source>
        <dbReference type="Proteomes" id="UP001064087"/>
    </source>
</evidence>
<feature type="signal peptide" evidence="1">
    <location>
        <begin position="1"/>
        <end position="20"/>
    </location>
</feature>
<dbReference type="Proteomes" id="UP001064087">
    <property type="component" value="Chromosome"/>
</dbReference>
<feature type="chain" id="PRO_5046289414" evidence="1">
    <location>
        <begin position="21"/>
        <end position="438"/>
    </location>
</feature>
<proteinExistence type="predicted"/>